<evidence type="ECO:0000256" key="1">
    <source>
        <dbReference type="ARBA" id="ARBA00004496"/>
    </source>
</evidence>
<feature type="domain" description="Enolpyruvate transferase" evidence="16">
    <location>
        <begin position="8"/>
        <end position="407"/>
    </location>
</feature>
<dbReference type="GO" id="GO:0005737">
    <property type="term" value="C:cytoplasm"/>
    <property type="evidence" value="ECO:0007669"/>
    <property type="project" value="UniProtKB-SubCell"/>
</dbReference>
<comment type="caution">
    <text evidence="17">The sequence shown here is derived from an EMBL/GenBank/DDBJ whole genome shotgun (WGS) entry which is preliminary data.</text>
</comment>
<keyword evidence="7" id="KW-0573">Peptidoglycan synthesis</keyword>
<dbReference type="GO" id="GO:0008360">
    <property type="term" value="P:regulation of cell shape"/>
    <property type="evidence" value="ECO:0007669"/>
    <property type="project" value="UniProtKB-KW"/>
</dbReference>
<evidence type="ECO:0000259" key="16">
    <source>
        <dbReference type="Pfam" id="PF00275"/>
    </source>
</evidence>
<evidence type="ECO:0000256" key="12">
    <source>
        <dbReference type="ARBA" id="ARBA00039754"/>
    </source>
</evidence>
<name>A0A9W4HL59_PENOL</name>
<evidence type="ECO:0000256" key="7">
    <source>
        <dbReference type="ARBA" id="ARBA00022984"/>
    </source>
</evidence>
<dbReference type="GO" id="GO:0071555">
    <property type="term" value="P:cell wall organization"/>
    <property type="evidence" value="ECO:0007669"/>
    <property type="project" value="UniProtKB-KW"/>
</dbReference>
<keyword evidence="9" id="KW-0961">Cell wall biogenesis/degradation</keyword>
<dbReference type="GO" id="GO:0019277">
    <property type="term" value="P:UDP-N-acetylgalactosamine biosynthetic process"/>
    <property type="evidence" value="ECO:0007669"/>
    <property type="project" value="InterPro"/>
</dbReference>
<keyword evidence="6" id="KW-0133">Cell shape</keyword>
<dbReference type="Proteomes" id="UP001153618">
    <property type="component" value="Unassembled WGS sequence"/>
</dbReference>
<evidence type="ECO:0000256" key="6">
    <source>
        <dbReference type="ARBA" id="ARBA00022960"/>
    </source>
</evidence>
<dbReference type="AlphaFoldDB" id="A0A9W4HL59"/>
<evidence type="ECO:0000256" key="9">
    <source>
        <dbReference type="ARBA" id="ARBA00023316"/>
    </source>
</evidence>
<comment type="subcellular location">
    <subcellularLocation>
        <location evidence="1">Cytoplasm</location>
    </subcellularLocation>
</comment>
<evidence type="ECO:0000256" key="11">
    <source>
        <dbReference type="ARBA" id="ARBA00039108"/>
    </source>
</evidence>
<keyword evidence="4" id="KW-0132">Cell division</keyword>
<dbReference type="EC" id="2.5.1.7" evidence="11"/>
<evidence type="ECO:0000256" key="13">
    <source>
        <dbReference type="ARBA" id="ARBA00042443"/>
    </source>
</evidence>
<dbReference type="InterPro" id="IPR001986">
    <property type="entry name" value="Enolpyruvate_Tfrase_dom"/>
</dbReference>
<comment type="similarity">
    <text evidence="10">Belongs to the EPSP synthase family. MurA subfamily.</text>
</comment>
<dbReference type="GO" id="GO:0008760">
    <property type="term" value="F:UDP-N-acetylglucosamine 1-carboxyvinyltransferase activity"/>
    <property type="evidence" value="ECO:0007669"/>
    <property type="project" value="UniProtKB-EC"/>
</dbReference>
<evidence type="ECO:0000313" key="18">
    <source>
        <dbReference type="Proteomes" id="UP001153618"/>
    </source>
</evidence>
<organism evidence="17 18">
    <name type="scientific">Penicillium olsonii</name>
    <dbReference type="NCBI Taxonomy" id="99116"/>
    <lineage>
        <taxon>Eukaryota</taxon>
        <taxon>Fungi</taxon>
        <taxon>Dikarya</taxon>
        <taxon>Ascomycota</taxon>
        <taxon>Pezizomycotina</taxon>
        <taxon>Eurotiomycetes</taxon>
        <taxon>Eurotiomycetidae</taxon>
        <taxon>Eurotiales</taxon>
        <taxon>Aspergillaceae</taxon>
        <taxon>Penicillium</taxon>
    </lineage>
</organism>
<evidence type="ECO:0000256" key="14">
    <source>
        <dbReference type="ARBA" id="ARBA00042842"/>
    </source>
</evidence>
<dbReference type="Pfam" id="PF00275">
    <property type="entry name" value="EPSP_synthase"/>
    <property type="match status" value="1"/>
</dbReference>
<accession>A0A9W4HL59</accession>
<dbReference type="Gene3D" id="3.65.10.10">
    <property type="entry name" value="Enolpyruvate transferase domain"/>
    <property type="match status" value="2"/>
</dbReference>
<keyword evidence="8" id="KW-0131">Cell cycle</keyword>
<proteinExistence type="inferred from homology"/>
<dbReference type="EMBL" id="CAJVOS010000016">
    <property type="protein sequence ID" value="CAG8046923.1"/>
    <property type="molecule type" value="Genomic_DNA"/>
</dbReference>
<keyword evidence="5" id="KW-0808">Transferase</keyword>
<dbReference type="CDD" id="cd01555">
    <property type="entry name" value="UdpNAET"/>
    <property type="match status" value="1"/>
</dbReference>
<keyword evidence="3" id="KW-0963">Cytoplasm</keyword>
<dbReference type="SUPFAM" id="SSF55205">
    <property type="entry name" value="EPT/RTPC-like"/>
    <property type="match status" value="1"/>
</dbReference>
<dbReference type="NCBIfam" id="NF006873">
    <property type="entry name" value="PRK09369.1"/>
    <property type="match status" value="1"/>
</dbReference>
<sequence length="441" mass="47115">MTDAFVIQGGRDVAGHIYVSGSKNAGLALMAATVLTRGTSTIQGLPDVSDIDAMAQILEHLGAGITKRDDIIQINTTSITTFHVPDRLATRLRASILLLGPLLARYGHAKLSFPGGCTIGSRPIDEHVRGLEALGACVKVTDDFIEAHATQIHAASLNLQVPSVTGTMNLIMAACLAQGITHIHNAACEPEVVDLISCLVAMGAQIEGAGTDHIIITGYSRPLSPCQYKVMEDRIETGTYLILGAICGDPLTVHRCHAKYNTVLIKRLRAVGASIDVLGTSITVHKAKKLLPFDIQTGPYPGFPTDLQPQFMVLLSLGQGKGKITETVYEQRFKQAEGLQAMGANIRVRGQIATISGISNLFGADVVGTDLRATASLIIAAIAARGFSIIRNVNYIDRGYHDLERKLQKIGVDLARVYGGYGIDKTQIEIDFPPPGSVPHE</sequence>
<dbReference type="NCBIfam" id="TIGR01072">
    <property type="entry name" value="murA"/>
    <property type="match status" value="1"/>
</dbReference>
<comment type="catalytic activity">
    <reaction evidence="15">
        <text>phosphoenolpyruvate + UDP-N-acetyl-alpha-D-glucosamine = UDP-N-acetyl-3-O-(1-carboxyvinyl)-alpha-D-glucosamine + phosphate</text>
        <dbReference type="Rhea" id="RHEA:18681"/>
        <dbReference type="ChEBI" id="CHEBI:43474"/>
        <dbReference type="ChEBI" id="CHEBI:57705"/>
        <dbReference type="ChEBI" id="CHEBI:58702"/>
        <dbReference type="ChEBI" id="CHEBI:68483"/>
        <dbReference type="EC" id="2.5.1.7"/>
    </reaction>
</comment>
<dbReference type="InterPro" id="IPR013792">
    <property type="entry name" value="RNA3'P_cycl/enolpyr_Trfase_a/b"/>
</dbReference>
<evidence type="ECO:0000256" key="8">
    <source>
        <dbReference type="ARBA" id="ARBA00023306"/>
    </source>
</evidence>
<gene>
    <name evidence="17" type="ORF">POLS_LOCUS3146</name>
</gene>
<evidence type="ECO:0000256" key="15">
    <source>
        <dbReference type="ARBA" id="ARBA00047527"/>
    </source>
</evidence>
<dbReference type="InterPro" id="IPR050068">
    <property type="entry name" value="MurA_subfamily"/>
</dbReference>
<protein>
    <recommendedName>
        <fullName evidence="12">UDP-N-acetylglucosamine 1-carboxyvinyltransferase</fullName>
        <ecNumber evidence="11">2.5.1.7</ecNumber>
    </recommendedName>
    <alternativeName>
        <fullName evidence="13">Enoylpyruvate transferase</fullName>
    </alternativeName>
    <alternativeName>
        <fullName evidence="14">UDP-N-acetylglucosamine enolpyruvyl transferase</fullName>
    </alternativeName>
</protein>
<evidence type="ECO:0000256" key="5">
    <source>
        <dbReference type="ARBA" id="ARBA00022679"/>
    </source>
</evidence>
<evidence type="ECO:0000256" key="2">
    <source>
        <dbReference type="ARBA" id="ARBA00004752"/>
    </source>
</evidence>
<dbReference type="HAMAP" id="MF_00111">
    <property type="entry name" value="MurA"/>
    <property type="match status" value="1"/>
</dbReference>
<evidence type="ECO:0000256" key="3">
    <source>
        <dbReference type="ARBA" id="ARBA00022490"/>
    </source>
</evidence>
<keyword evidence="18" id="KW-1185">Reference proteome</keyword>
<reference evidence="17" key="1">
    <citation type="submission" date="2021-07" db="EMBL/GenBank/DDBJ databases">
        <authorList>
            <person name="Branca A.L. A."/>
        </authorList>
    </citation>
    <scope>NUCLEOTIDE SEQUENCE</scope>
</reference>
<evidence type="ECO:0000256" key="4">
    <source>
        <dbReference type="ARBA" id="ARBA00022618"/>
    </source>
</evidence>
<comment type="pathway">
    <text evidence="2">Cell wall biogenesis; peptidoglycan biosynthesis.</text>
</comment>
<dbReference type="GO" id="GO:0051301">
    <property type="term" value="P:cell division"/>
    <property type="evidence" value="ECO:0007669"/>
    <property type="project" value="UniProtKB-KW"/>
</dbReference>
<dbReference type="PANTHER" id="PTHR43783">
    <property type="entry name" value="UDP-N-ACETYLGLUCOSAMINE 1-CARBOXYVINYLTRANSFERASE"/>
    <property type="match status" value="1"/>
</dbReference>
<evidence type="ECO:0000256" key="10">
    <source>
        <dbReference type="ARBA" id="ARBA00038367"/>
    </source>
</evidence>
<dbReference type="InterPro" id="IPR036968">
    <property type="entry name" value="Enolpyruvate_Tfrase_sf"/>
</dbReference>
<dbReference type="InterPro" id="IPR005750">
    <property type="entry name" value="UDP_GlcNAc_COvinyl_MurA"/>
</dbReference>
<dbReference type="OrthoDB" id="1718875at2759"/>
<evidence type="ECO:0000313" key="17">
    <source>
        <dbReference type="EMBL" id="CAG8046923.1"/>
    </source>
</evidence>
<dbReference type="PANTHER" id="PTHR43783:SF1">
    <property type="entry name" value="UDP-N-ACETYLGLUCOSAMINE 1-CARBOXYVINYLTRANSFERASE"/>
    <property type="match status" value="1"/>
</dbReference>